<name>A0A3M6TU46_POCDA</name>
<feature type="region of interest" description="Disordered" evidence="1">
    <location>
        <begin position="43"/>
        <end position="114"/>
    </location>
</feature>
<dbReference type="Proteomes" id="UP000275408">
    <property type="component" value="Unassembled WGS sequence"/>
</dbReference>
<gene>
    <name evidence="3" type="ORF">pdam_00020663</name>
</gene>
<evidence type="ECO:0000256" key="1">
    <source>
        <dbReference type="SAM" id="MobiDB-lite"/>
    </source>
</evidence>
<dbReference type="OrthoDB" id="5971874at2759"/>
<feature type="compositionally biased region" description="Basic and acidic residues" evidence="1">
    <location>
        <begin position="250"/>
        <end position="264"/>
    </location>
</feature>
<keyword evidence="2" id="KW-0472">Membrane</keyword>
<sequence length="360" mass="39280">MGDLIPMKPLRHQASYENVDIKSGVVILPDDPDHHYDVLHQNHKPIARPSTSLLTSAPTNNDRPRETANESRNPPSTSLFTNGSTTNNRPRNTSNEARNSANESVDCTSSESHKKNHSTSAEIYRVLVVFEFVFALIAFVLVLLFALGMLSSSNCRQSCHKELVQPGQTSRATQEFFLIMNELRANMSNLDEEIRSRDDIITQLQAHEVDFTRRITELERNETFKLVVVNKSKIIGPQGPQGFAGAVGPKGKDGKDGKDGKPGEKGPANVSLCHYSTIESTPFTASGSGEGQNVSVTEEPGSKIIGATCSTEGASEYNFITRVNSTTKVRELACECKGKSSVFTAGVDGAKCILNYWVCA</sequence>
<feature type="compositionally biased region" description="Polar residues" evidence="1">
    <location>
        <begin position="49"/>
        <end position="61"/>
    </location>
</feature>
<evidence type="ECO:0000313" key="4">
    <source>
        <dbReference type="Proteomes" id="UP000275408"/>
    </source>
</evidence>
<keyword evidence="2" id="KW-1133">Transmembrane helix</keyword>
<reference evidence="3 4" key="1">
    <citation type="journal article" date="2018" name="Sci. Rep.">
        <title>Comparative analysis of the Pocillopora damicornis genome highlights role of immune system in coral evolution.</title>
        <authorList>
            <person name="Cunning R."/>
            <person name="Bay R.A."/>
            <person name="Gillette P."/>
            <person name="Baker A.C."/>
            <person name="Traylor-Knowles N."/>
        </authorList>
    </citation>
    <scope>NUCLEOTIDE SEQUENCE [LARGE SCALE GENOMIC DNA]</scope>
    <source>
        <strain evidence="3">RSMAS</strain>
        <tissue evidence="3">Whole animal</tissue>
    </source>
</reference>
<evidence type="ECO:0000256" key="2">
    <source>
        <dbReference type="SAM" id="Phobius"/>
    </source>
</evidence>
<dbReference type="Gene3D" id="1.20.5.320">
    <property type="entry name" value="6-Phosphogluconate Dehydrogenase, domain 3"/>
    <property type="match status" value="1"/>
</dbReference>
<keyword evidence="2" id="KW-0812">Transmembrane</keyword>
<feature type="compositionally biased region" description="Polar residues" evidence="1">
    <location>
        <begin position="70"/>
        <end position="80"/>
    </location>
</feature>
<dbReference type="EMBL" id="RCHS01002927">
    <property type="protein sequence ID" value="RMX44932.1"/>
    <property type="molecule type" value="Genomic_DNA"/>
</dbReference>
<dbReference type="AlphaFoldDB" id="A0A3M6TU46"/>
<feature type="compositionally biased region" description="Low complexity" evidence="1">
    <location>
        <begin position="81"/>
        <end position="95"/>
    </location>
</feature>
<evidence type="ECO:0000313" key="3">
    <source>
        <dbReference type="EMBL" id="RMX44932.1"/>
    </source>
</evidence>
<protein>
    <submittedName>
        <fullName evidence="3">Uncharacterized protein</fullName>
    </submittedName>
</protein>
<accession>A0A3M6TU46</accession>
<comment type="caution">
    <text evidence="3">The sequence shown here is derived from an EMBL/GenBank/DDBJ whole genome shotgun (WGS) entry which is preliminary data.</text>
</comment>
<feature type="compositionally biased region" description="Polar residues" evidence="1">
    <location>
        <begin position="96"/>
        <end position="110"/>
    </location>
</feature>
<feature type="region of interest" description="Disordered" evidence="1">
    <location>
        <begin position="240"/>
        <end position="268"/>
    </location>
</feature>
<keyword evidence="4" id="KW-1185">Reference proteome</keyword>
<feature type="transmembrane region" description="Helical" evidence="2">
    <location>
        <begin position="123"/>
        <end position="150"/>
    </location>
</feature>
<organism evidence="3 4">
    <name type="scientific">Pocillopora damicornis</name>
    <name type="common">Cauliflower coral</name>
    <name type="synonym">Millepora damicornis</name>
    <dbReference type="NCBI Taxonomy" id="46731"/>
    <lineage>
        <taxon>Eukaryota</taxon>
        <taxon>Metazoa</taxon>
        <taxon>Cnidaria</taxon>
        <taxon>Anthozoa</taxon>
        <taxon>Hexacorallia</taxon>
        <taxon>Scleractinia</taxon>
        <taxon>Astrocoeniina</taxon>
        <taxon>Pocilloporidae</taxon>
        <taxon>Pocillopora</taxon>
    </lineage>
</organism>
<proteinExistence type="predicted"/>